<evidence type="ECO:0000313" key="2">
    <source>
        <dbReference type="EMBL" id="SNW62926.1"/>
    </source>
</evidence>
<feature type="compositionally biased region" description="Acidic residues" evidence="1">
    <location>
        <begin position="129"/>
        <end position="147"/>
    </location>
</feature>
<protein>
    <submittedName>
        <fullName evidence="2">Uncharacterized protein</fullName>
    </submittedName>
</protein>
<keyword evidence="3" id="KW-1185">Reference proteome</keyword>
<dbReference type="RefSeq" id="YP_009449228.1">
    <property type="nucleotide sequence ID" value="NC_036594.1"/>
</dbReference>
<feature type="compositionally biased region" description="Basic residues" evidence="1">
    <location>
        <begin position="112"/>
        <end position="123"/>
    </location>
</feature>
<accession>A0A2I2L5Y3</accession>
<feature type="region of interest" description="Disordered" evidence="1">
    <location>
        <begin position="102"/>
        <end position="162"/>
    </location>
</feature>
<evidence type="ECO:0000313" key="3">
    <source>
        <dbReference type="Proteomes" id="UP000236316"/>
    </source>
</evidence>
<dbReference type="KEGG" id="vg:35381678"/>
<name>A0A2I2L5Y3_9VIRU</name>
<organism evidence="2">
    <name type="scientific">Orpheovirus IHUMI-LCC2</name>
    <dbReference type="NCBI Taxonomy" id="2023057"/>
    <lineage>
        <taxon>Viruses</taxon>
        <taxon>Varidnaviria</taxon>
        <taxon>Bamfordvirae</taxon>
        <taxon>Nucleocytoviricota</taxon>
        <taxon>Megaviricetes</taxon>
        <taxon>Pimascovirales</taxon>
        <taxon>Ocovirineae</taxon>
        <taxon>Orpheoviridae</taxon>
        <taxon>Alphaorpheovirus</taxon>
        <taxon>Alphaorpheovirus massiliense</taxon>
    </lineage>
</organism>
<gene>
    <name evidence="2" type="ORF">ORPV_1022</name>
</gene>
<evidence type="ECO:0000256" key="1">
    <source>
        <dbReference type="SAM" id="MobiDB-lite"/>
    </source>
</evidence>
<dbReference type="GeneID" id="35381678"/>
<dbReference type="EMBL" id="LT906555">
    <property type="protein sequence ID" value="SNW62926.1"/>
    <property type="molecule type" value="Genomic_DNA"/>
</dbReference>
<dbReference type="Proteomes" id="UP000236316">
    <property type="component" value="Segment"/>
</dbReference>
<sequence>MSDHNKTLSIVAVFLGLGSAGLSLYNLKTINSISANTTSMSEKITTCEKKIGDLNSMYVEMKNKNETISGDIKDHESNIKSLKTLSRDMNIKIDAIFEHMEKNGQKIELPKRSKKSKKKKKSKVYQSDSESESESESDSDSDSDSDNDNLIKQVNKMKTKRK</sequence>
<reference evidence="2" key="1">
    <citation type="submission" date="2017-08" db="EMBL/GenBank/DDBJ databases">
        <authorList>
            <consortium name="Urmite Genomes"/>
        </authorList>
    </citation>
    <scope>NUCLEOTIDE SEQUENCE [LARGE SCALE GENOMIC DNA]</scope>
    <source>
        <strain evidence="2">IHUMI-LCC2</strain>
    </source>
</reference>
<feature type="compositionally biased region" description="Basic and acidic residues" evidence="1">
    <location>
        <begin position="102"/>
        <end position="111"/>
    </location>
</feature>
<proteinExistence type="predicted"/>